<dbReference type="InterPro" id="IPR051012">
    <property type="entry name" value="CellSynth/LPSAsmb/PSIAsmb"/>
</dbReference>
<proteinExistence type="predicted"/>
<evidence type="ECO:0000313" key="4">
    <source>
        <dbReference type="EMBL" id="HBJ09521.1"/>
    </source>
</evidence>
<dbReference type="AlphaFoldDB" id="A0A354M4T2"/>
<keyword evidence="1" id="KW-0677">Repeat</keyword>
<feature type="repeat" description="TPR" evidence="3">
    <location>
        <begin position="535"/>
        <end position="568"/>
    </location>
</feature>
<dbReference type="SUPFAM" id="SSF48452">
    <property type="entry name" value="TPR-like"/>
    <property type="match status" value="1"/>
</dbReference>
<keyword evidence="2 3" id="KW-0802">TPR repeat</keyword>
<protein>
    <submittedName>
        <fullName evidence="4">Uncharacterized protein</fullName>
    </submittedName>
</protein>
<comment type="caution">
    <text evidence="4">The sequence shown here is derived from an EMBL/GenBank/DDBJ whole genome shotgun (WGS) entry which is preliminary data.</text>
</comment>
<dbReference type="PANTHER" id="PTHR45586:SF1">
    <property type="entry name" value="LIPOPOLYSACCHARIDE ASSEMBLY PROTEIN B"/>
    <property type="match status" value="1"/>
</dbReference>
<dbReference type="EMBL" id="DNWC01000142">
    <property type="protein sequence ID" value="HBJ09521.1"/>
    <property type="molecule type" value="Genomic_DNA"/>
</dbReference>
<organism evidence="4 5">
    <name type="scientific">Coprobacter fastidiosus</name>
    <dbReference type="NCBI Taxonomy" id="1099853"/>
    <lineage>
        <taxon>Bacteria</taxon>
        <taxon>Pseudomonadati</taxon>
        <taxon>Bacteroidota</taxon>
        <taxon>Bacteroidia</taxon>
        <taxon>Bacteroidales</taxon>
        <taxon>Barnesiellaceae</taxon>
        <taxon>Coprobacter</taxon>
    </lineage>
</organism>
<evidence type="ECO:0000256" key="2">
    <source>
        <dbReference type="ARBA" id="ARBA00022803"/>
    </source>
</evidence>
<dbReference type="PROSITE" id="PS50005">
    <property type="entry name" value="TPR"/>
    <property type="match status" value="3"/>
</dbReference>
<dbReference type="SMART" id="SM00028">
    <property type="entry name" value="TPR"/>
    <property type="match status" value="6"/>
</dbReference>
<dbReference type="Gene3D" id="1.25.40.10">
    <property type="entry name" value="Tetratricopeptide repeat domain"/>
    <property type="match status" value="1"/>
</dbReference>
<name>A0A354M4T2_9BACT</name>
<reference evidence="4 5" key="1">
    <citation type="journal article" date="2018" name="Nat. Biotechnol.">
        <title>A standardized bacterial taxonomy based on genome phylogeny substantially revises the tree of life.</title>
        <authorList>
            <person name="Parks D.H."/>
            <person name="Chuvochina M."/>
            <person name="Waite D.W."/>
            <person name="Rinke C."/>
            <person name="Skarshewski A."/>
            <person name="Chaumeil P.A."/>
            <person name="Hugenholtz P."/>
        </authorList>
    </citation>
    <scope>NUCLEOTIDE SEQUENCE [LARGE SCALE GENOMIC DNA]</scope>
    <source>
        <strain evidence="4">UBA11482</strain>
    </source>
</reference>
<dbReference type="InterPro" id="IPR011990">
    <property type="entry name" value="TPR-like_helical_dom_sf"/>
</dbReference>
<feature type="repeat" description="TPR" evidence="3">
    <location>
        <begin position="603"/>
        <end position="636"/>
    </location>
</feature>
<dbReference type="InterPro" id="IPR019734">
    <property type="entry name" value="TPR_rpt"/>
</dbReference>
<evidence type="ECO:0000313" key="5">
    <source>
        <dbReference type="Proteomes" id="UP000262954"/>
    </source>
</evidence>
<dbReference type="PANTHER" id="PTHR45586">
    <property type="entry name" value="TPR REPEAT-CONTAINING PROTEIN PA4667"/>
    <property type="match status" value="1"/>
</dbReference>
<accession>A0A354M4T2</accession>
<gene>
    <name evidence="4" type="ORF">DDY73_11020</name>
</gene>
<feature type="repeat" description="TPR" evidence="3">
    <location>
        <begin position="501"/>
        <end position="534"/>
    </location>
</feature>
<evidence type="ECO:0000256" key="1">
    <source>
        <dbReference type="ARBA" id="ARBA00022737"/>
    </source>
</evidence>
<sequence>MTVKEIINTQQEIYRLLAKKQIKKVFELLSELSSVLQDWTVNEKLNELETSYKYMLRYMFEGIEDPEREQVYRNLISSLFTLTDKVTELLLEKESSGFYFSKKRYFQLHPEMSIQQQSDTLDSAINNLSLNSLLSDIENNVQTQIELRKQVEKAEEELVTRIWCNYPATEWDYSALREGLSPEHFPVETTCLIISALTLNLLHRYDEQKLAILLDVYEQSTNEEIRQRALCGVLILMYIYKTRIELSPYLLARIEACKENERFCKETRTIFLQLIKSRETERISRKFTEELLPEMMKISPSIYKKMKQDELMNDMNSLDKNPEWQEILEQSGIADKLKELNDLQLEGADVFMSTFSGLKSFPFFKEAANWFRPFNTEYTALNNVFTQGDKDNNFKKLISLSHFLCNSDKYSFCLSLTQVPETQRGMMTSQFNAEGIEMQNIEKDKLSLNADETGKNISNQYLQDLYRFFKLSSFRSEFSDPFSSHIDLFQVSFLQSIFSDDNTLRLIGEFYFRKEYYAEALTMFNKLLQNHRSDSELYQKIGYCLQMSGEYDKALDAYLKAEMIYPDSLWTLRRIASCYRTLKKPEAALEYYLRIEQMKPDNLSVEMNIGHCYFEQENYDEALKYYFKVDYLDPKSTKAWRAIAWCSFLAGKQEQARRYYEKILNNKPTPIDYMNAGHIEFVLKNLNKTVELYRKSIENDKGNKESFLNNFKQDIKYLIQAGISANDIPLLIDQLMYSLESV</sequence>
<dbReference type="Pfam" id="PF13181">
    <property type="entry name" value="TPR_8"/>
    <property type="match status" value="1"/>
</dbReference>
<dbReference type="Pfam" id="PF14559">
    <property type="entry name" value="TPR_19"/>
    <property type="match status" value="1"/>
</dbReference>
<evidence type="ECO:0000256" key="3">
    <source>
        <dbReference type="PROSITE-ProRule" id="PRU00339"/>
    </source>
</evidence>
<dbReference type="Proteomes" id="UP000262954">
    <property type="component" value="Unassembled WGS sequence"/>
</dbReference>